<reference evidence="17" key="2">
    <citation type="submission" date="2022-07" db="EMBL/GenBank/DDBJ databases">
        <authorList>
            <person name="Niu G."/>
        </authorList>
    </citation>
    <scope>NUCLEOTIDE SEQUENCE</scope>
</reference>
<evidence type="ECO:0000256" key="4">
    <source>
        <dbReference type="ARBA" id="ARBA00021095"/>
    </source>
</evidence>
<dbReference type="AlphaFoldDB" id="A0A977XSY4"/>
<keyword evidence="10 16" id="KW-1133">Transmembrane helix</keyword>
<dbReference type="GO" id="GO:0031966">
    <property type="term" value="C:mitochondrial membrane"/>
    <property type="evidence" value="ECO:0007669"/>
    <property type="project" value="UniProtKB-SubCell"/>
</dbReference>
<evidence type="ECO:0000256" key="7">
    <source>
        <dbReference type="ARBA" id="ARBA00022692"/>
    </source>
</evidence>
<accession>A0A977XSY4</accession>
<evidence type="ECO:0000256" key="15">
    <source>
        <dbReference type="ARBA" id="ARBA00049551"/>
    </source>
</evidence>
<evidence type="ECO:0000256" key="10">
    <source>
        <dbReference type="ARBA" id="ARBA00022989"/>
    </source>
</evidence>
<feature type="transmembrane region" description="Helical" evidence="16">
    <location>
        <begin position="82"/>
        <end position="99"/>
    </location>
</feature>
<evidence type="ECO:0000256" key="13">
    <source>
        <dbReference type="ARBA" id="ARBA00023136"/>
    </source>
</evidence>
<evidence type="ECO:0000256" key="12">
    <source>
        <dbReference type="ARBA" id="ARBA00023128"/>
    </source>
</evidence>
<keyword evidence="6" id="KW-0679">Respiratory chain</keyword>
<dbReference type="InterPro" id="IPR050269">
    <property type="entry name" value="ComplexI_Subunit6"/>
</dbReference>
<dbReference type="EMBL" id="ON964463">
    <property type="protein sequence ID" value="UXW93500.1"/>
    <property type="molecule type" value="Genomic_DNA"/>
</dbReference>
<evidence type="ECO:0000256" key="2">
    <source>
        <dbReference type="ARBA" id="ARBA00005698"/>
    </source>
</evidence>
<keyword evidence="8" id="KW-1278">Translocase</keyword>
<comment type="similarity">
    <text evidence="2">Belongs to the complex I subunit 6 family.</text>
</comment>
<keyword evidence="11" id="KW-0520">NAD</keyword>
<keyword evidence="7 16" id="KW-0812">Transmembrane</keyword>
<proteinExistence type="inferred from homology"/>
<dbReference type="EC" id="7.1.1.2" evidence="3"/>
<dbReference type="PROSITE" id="PS51257">
    <property type="entry name" value="PROKAR_LIPOPROTEIN"/>
    <property type="match status" value="1"/>
</dbReference>
<reference evidence="17" key="1">
    <citation type="journal article" date="2022" name="Insects">
        <title>Phylogenomic Analyses of the Tenthredinoidea Support the Familial Rank of Athaliidae (Insecta, Tenthredinoidea).</title>
        <authorList>
            <person name="Niu G."/>
            <person name="Budak M."/>
            <person name="Korkmaz E.M."/>
            <person name="Dogan O."/>
            <person name="Nel A."/>
            <person name="Wan S."/>
            <person name="Cai C."/>
            <person name="Jouault C."/>
            <person name="Li M."/>
            <person name="Wei M."/>
        </authorList>
    </citation>
    <scope>NUCLEOTIDE SEQUENCE</scope>
</reference>
<dbReference type="PANTHER" id="PTHR11435:SF1">
    <property type="entry name" value="NADH-UBIQUINONE OXIDOREDUCTASE CHAIN 6"/>
    <property type="match status" value="1"/>
</dbReference>
<evidence type="ECO:0000256" key="14">
    <source>
        <dbReference type="ARBA" id="ARBA00031019"/>
    </source>
</evidence>
<keyword evidence="5" id="KW-0813">Transport</keyword>
<comment type="catalytic activity">
    <reaction evidence="15">
        <text>a ubiquinone + NADH + 5 H(+)(in) = a ubiquinol + NAD(+) + 4 H(+)(out)</text>
        <dbReference type="Rhea" id="RHEA:29091"/>
        <dbReference type="Rhea" id="RHEA-COMP:9565"/>
        <dbReference type="Rhea" id="RHEA-COMP:9566"/>
        <dbReference type="ChEBI" id="CHEBI:15378"/>
        <dbReference type="ChEBI" id="CHEBI:16389"/>
        <dbReference type="ChEBI" id="CHEBI:17976"/>
        <dbReference type="ChEBI" id="CHEBI:57540"/>
        <dbReference type="ChEBI" id="CHEBI:57945"/>
        <dbReference type="EC" id="7.1.1.2"/>
    </reaction>
</comment>
<name>A0A977XSY4_9HYME</name>
<evidence type="ECO:0000256" key="1">
    <source>
        <dbReference type="ARBA" id="ARBA00004225"/>
    </source>
</evidence>
<keyword evidence="12 17" id="KW-0496">Mitochondrion</keyword>
<evidence type="ECO:0000256" key="16">
    <source>
        <dbReference type="SAM" id="Phobius"/>
    </source>
</evidence>
<keyword evidence="9" id="KW-0249">Electron transport</keyword>
<evidence type="ECO:0000256" key="3">
    <source>
        <dbReference type="ARBA" id="ARBA00012944"/>
    </source>
</evidence>
<evidence type="ECO:0000313" key="17">
    <source>
        <dbReference type="EMBL" id="UXW93500.1"/>
    </source>
</evidence>
<evidence type="ECO:0000256" key="9">
    <source>
        <dbReference type="ARBA" id="ARBA00022982"/>
    </source>
</evidence>
<comment type="subcellular location">
    <subcellularLocation>
        <location evidence="1">Mitochondrion membrane</location>
        <topology evidence="1">Multi-pass membrane protein</topology>
    </subcellularLocation>
</comment>
<evidence type="ECO:0000256" key="11">
    <source>
        <dbReference type="ARBA" id="ARBA00023027"/>
    </source>
</evidence>
<evidence type="ECO:0000256" key="6">
    <source>
        <dbReference type="ARBA" id="ARBA00022660"/>
    </source>
</evidence>
<evidence type="ECO:0000256" key="5">
    <source>
        <dbReference type="ARBA" id="ARBA00022448"/>
    </source>
</evidence>
<keyword evidence="13 16" id="KW-0472">Membrane</keyword>
<gene>
    <name evidence="17" type="primary">ND6</name>
</gene>
<protein>
    <recommendedName>
        <fullName evidence="4">NADH-ubiquinone oxidoreductase chain 6</fullName>
        <ecNumber evidence="3">7.1.1.2</ecNumber>
    </recommendedName>
    <alternativeName>
        <fullName evidence="14">NADH dehydrogenase subunit 6</fullName>
    </alternativeName>
</protein>
<geneLocation type="mitochondrion" evidence="17"/>
<feature type="transmembrane region" description="Helical" evidence="16">
    <location>
        <begin position="51"/>
        <end position="70"/>
    </location>
</feature>
<dbReference type="GO" id="GO:0008137">
    <property type="term" value="F:NADH dehydrogenase (ubiquinone) activity"/>
    <property type="evidence" value="ECO:0007669"/>
    <property type="project" value="UniProtKB-EC"/>
</dbReference>
<dbReference type="PANTHER" id="PTHR11435">
    <property type="entry name" value="NADH UBIQUINONE OXIDOREDUCTASE SUBUNIT ND6"/>
    <property type="match status" value="1"/>
</dbReference>
<feature type="transmembrane region" description="Helical" evidence="16">
    <location>
        <begin position="137"/>
        <end position="159"/>
    </location>
</feature>
<evidence type="ECO:0000256" key="8">
    <source>
        <dbReference type="ARBA" id="ARBA00022967"/>
    </source>
</evidence>
<feature type="transmembrane region" description="Helical" evidence="16">
    <location>
        <begin position="21"/>
        <end position="45"/>
    </location>
</feature>
<sequence>MMKILMFISLINGMMIYSCKTPLSMGMIILIQTFITSLMSGMMIFSYWYSYILFLIMLGGLLILFIYVSSLSPNQNFFFNKIFNFLNIIFVIIILIYTWKSEEFNINSYDSMTFYKKELESNFLLKMSLNKLYNKPYSHIMLIMINYLLFTLFIVVKIIKINLGPLRKYN</sequence>
<organism evidence="17">
    <name type="scientific">Hymenoptera sp. 4 GYN-2021</name>
    <dbReference type="NCBI Taxonomy" id="2876101"/>
    <lineage>
        <taxon>Eukaryota</taxon>
        <taxon>Metazoa</taxon>
        <taxon>Ecdysozoa</taxon>
        <taxon>Arthropoda</taxon>
        <taxon>Hexapoda</taxon>
        <taxon>Insecta</taxon>
        <taxon>Pterygota</taxon>
        <taxon>Neoptera</taxon>
        <taxon>Endopterygota</taxon>
        <taxon>Hymenoptera</taxon>
    </lineage>
</organism>